<comment type="caution">
    <text evidence="7">The sequence shown here is derived from an EMBL/GenBank/DDBJ whole genome shotgun (WGS) entry which is preliminary data.</text>
</comment>
<comment type="similarity">
    <text evidence="5">Belongs to the bacteriophage holin family. Cp-1 holin subfamily.</text>
</comment>
<keyword evidence="2 6" id="KW-0812">Transmembrane</keyword>
<proteinExistence type="inferred from homology"/>
<evidence type="ECO:0000313" key="7">
    <source>
        <dbReference type="EMBL" id="TVX92506.1"/>
    </source>
</evidence>
<gene>
    <name evidence="7" type="ORF">FPZ44_05220</name>
</gene>
<evidence type="ECO:0000256" key="3">
    <source>
        <dbReference type="ARBA" id="ARBA00022989"/>
    </source>
</evidence>
<dbReference type="EMBL" id="VNJK01000001">
    <property type="protein sequence ID" value="TVX92506.1"/>
    <property type="molecule type" value="Genomic_DNA"/>
</dbReference>
<dbReference type="AlphaFoldDB" id="A0A559IY16"/>
<dbReference type="OrthoDB" id="88184at2"/>
<keyword evidence="4 6" id="KW-0472">Membrane</keyword>
<evidence type="ECO:0000256" key="4">
    <source>
        <dbReference type="ARBA" id="ARBA00023136"/>
    </source>
</evidence>
<dbReference type="NCBIfam" id="TIGR01593">
    <property type="entry name" value="holin_tox_secr"/>
    <property type="match status" value="1"/>
</dbReference>
<evidence type="ECO:0000256" key="5">
    <source>
        <dbReference type="ARBA" id="ARBA00023600"/>
    </source>
</evidence>
<comment type="subcellular location">
    <subcellularLocation>
        <location evidence="1">Membrane</location>
        <topology evidence="1">Multi-pass membrane protein</topology>
    </subcellularLocation>
</comment>
<accession>A0A559IY16</accession>
<reference evidence="7 8" key="1">
    <citation type="submission" date="2019-07" db="EMBL/GenBank/DDBJ databases">
        <authorList>
            <person name="Kim J."/>
        </authorList>
    </citation>
    <scope>NUCLEOTIDE SEQUENCE [LARGE SCALE GENOMIC DNA]</scope>
    <source>
        <strain evidence="7 8">N4</strain>
    </source>
</reference>
<dbReference type="GO" id="GO:0016020">
    <property type="term" value="C:membrane"/>
    <property type="evidence" value="ECO:0007669"/>
    <property type="project" value="UniProtKB-SubCell"/>
</dbReference>
<evidence type="ECO:0000256" key="6">
    <source>
        <dbReference type="SAM" id="Phobius"/>
    </source>
</evidence>
<organism evidence="7 8">
    <name type="scientific">Paenibacillus agilis</name>
    <dbReference type="NCBI Taxonomy" id="3020863"/>
    <lineage>
        <taxon>Bacteria</taxon>
        <taxon>Bacillati</taxon>
        <taxon>Bacillota</taxon>
        <taxon>Bacilli</taxon>
        <taxon>Bacillales</taxon>
        <taxon>Paenibacillaceae</taxon>
        <taxon>Paenibacillus</taxon>
    </lineage>
</organism>
<dbReference type="Proteomes" id="UP000318102">
    <property type="component" value="Unassembled WGS sequence"/>
</dbReference>
<sequence>MNQLAVNMFAGVMGGILTFLFGAWDPLITLFMLMILIDYLSGLAASVREGKGLSSNAGFWGLAKKALMLLIVGMAHHMDLLFGTNGFRDGAICFYMVNELLSITENYGRLGLPLPDRIKQIMSVLKNDDNKKDSDK</sequence>
<name>A0A559IY16_9BACL</name>
<dbReference type="Pfam" id="PF05105">
    <property type="entry name" value="Phage_holin_4_1"/>
    <property type="match status" value="1"/>
</dbReference>
<keyword evidence="8" id="KW-1185">Reference proteome</keyword>
<evidence type="ECO:0000256" key="1">
    <source>
        <dbReference type="ARBA" id="ARBA00004141"/>
    </source>
</evidence>
<keyword evidence="3 6" id="KW-1133">Transmembrane helix</keyword>
<protein>
    <submittedName>
        <fullName evidence="7">Phage holin family protein</fullName>
    </submittedName>
</protein>
<feature type="transmembrane region" description="Helical" evidence="6">
    <location>
        <begin position="12"/>
        <end position="37"/>
    </location>
</feature>
<evidence type="ECO:0000256" key="2">
    <source>
        <dbReference type="ARBA" id="ARBA00022692"/>
    </source>
</evidence>
<dbReference type="InterPro" id="IPR006480">
    <property type="entry name" value="Phage_holin_4_1"/>
</dbReference>
<dbReference type="RefSeq" id="WP_144988034.1">
    <property type="nucleotide sequence ID" value="NZ_VNJK01000001.1"/>
</dbReference>
<evidence type="ECO:0000313" key="8">
    <source>
        <dbReference type="Proteomes" id="UP000318102"/>
    </source>
</evidence>